<dbReference type="InterPro" id="IPR052025">
    <property type="entry name" value="Xyloglucanase_GH74"/>
</dbReference>
<dbReference type="InterPro" id="IPR036278">
    <property type="entry name" value="Sialidase_sf"/>
</dbReference>
<dbReference type="SUPFAM" id="SSF110296">
    <property type="entry name" value="Oligoxyloglucan reducing end-specific cellobiohydrolase"/>
    <property type="match status" value="1"/>
</dbReference>
<keyword evidence="1" id="KW-0677">Repeat</keyword>
<dbReference type="CDD" id="cd15482">
    <property type="entry name" value="Sialidase_non-viral"/>
    <property type="match status" value="2"/>
</dbReference>
<gene>
    <name evidence="3" type="ORF">RM706_11220</name>
</gene>
<organism evidence="3 4">
    <name type="scientific">Croceitalea rosinachiae</name>
    <dbReference type="NCBI Taxonomy" id="3075596"/>
    <lineage>
        <taxon>Bacteria</taxon>
        <taxon>Pseudomonadati</taxon>
        <taxon>Bacteroidota</taxon>
        <taxon>Flavobacteriia</taxon>
        <taxon>Flavobacteriales</taxon>
        <taxon>Flavobacteriaceae</taxon>
        <taxon>Croceitalea</taxon>
    </lineage>
</organism>
<evidence type="ECO:0000256" key="1">
    <source>
        <dbReference type="ARBA" id="ARBA00022737"/>
    </source>
</evidence>
<evidence type="ECO:0000313" key="3">
    <source>
        <dbReference type="EMBL" id="MDT0607607.1"/>
    </source>
</evidence>
<keyword evidence="4" id="KW-1185">Reference proteome</keyword>
<feature type="domain" description="Sortilin N-terminal" evidence="2">
    <location>
        <begin position="122"/>
        <end position="246"/>
    </location>
</feature>
<evidence type="ECO:0000259" key="2">
    <source>
        <dbReference type="Pfam" id="PF15902"/>
    </source>
</evidence>
<dbReference type="Gene3D" id="2.130.10.10">
    <property type="entry name" value="YVTN repeat-like/Quinoprotein amine dehydrogenase"/>
    <property type="match status" value="3"/>
</dbReference>
<accession>A0ABU3ADL9</accession>
<dbReference type="Proteomes" id="UP001255246">
    <property type="component" value="Unassembled WGS sequence"/>
</dbReference>
<dbReference type="EMBL" id="JAVRHR010000002">
    <property type="protein sequence ID" value="MDT0607607.1"/>
    <property type="molecule type" value="Genomic_DNA"/>
</dbReference>
<reference evidence="3 4" key="1">
    <citation type="submission" date="2023-09" db="EMBL/GenBank/DDBJ databases">
        <authorList>
            <person name="Rey-Velasco X."/>
        </authorList>
    </citation>
    <scope>NUCLEOTIDE SEQUENCE [LARGE SCALE GENOMIC DNA]</scope>
    <source>
        <strain evidence="3 4">F388</strain>
    </source>
</reference>
<evidence type="ECO:0000313" key="4">
    <source>
        <dbReference type="Proteomes" id="UP001255246"/>
    </source>
</evidence>
<comment type="caution">
    <text evidence="3">The sequence shown here is derived from an EMBL/GenBank/DDBJ whole genome shotgun (WGS) entry which is preliminary data.</text>
</comment>
<dbReference type="Pfam" id="PF15902">
    <property type="entry name" value="Sortilin-Vps10"/>
    <property type="match status" value="1"/>
</dbReference>
<dbReference type="PANTHER" id="PTHR43739:SF5">
    <property type="entry name" value="EXO-ALPHA-SIALIDASE"/>
    <property type="match status" value="1"/>
</dbReference>
<name>A0ABU3ADL9_9FLAO</name>
<dbReference type="SUPFAM" id="SSF50939">
    <property type="entry name" value="Sialidases"/>
    <property type="match status" value="1"/>
</dbReference>
<dbReference type="InterPro" id="IPR015943">
    <property type="entry name" value="WD40/YVTN_repeat-like_dom_sf"/>
</dbReference>
<dbReference type="RefSeq" id="WP_311351485.1">
    <property type="nucleotide sequence ID" value="NZ_JAVRHR010000002.1"/>
</dbReference>
<protein>
    <recommendedName>
        <fullName evidence="2">Sortilin N-terminal domain-containing protein</fullName>
    </recommendedName>
</protein>
<dbReference type="PANTHER" id="PTHR43739">
    <property type="entry name" value="XYLOGLUCANASE (EUROFUNG)"/>
    <property type="match status" value="1"/>
</dbReference>
<sequence>MKYTTFIISVLFVLVFGQVNGQTNHLDNFKNLKIRSVGPANMSGRITAIDVVHSDQNTMYVGAASGGVWKSENGGTRWEPIFDDNPTQNIGAIAIQQDQPNVLWVGTGEGNPRNSMNLGMGIFKSIDAGKTWKHMGLEATKTIHRIIAHPKDSNTVFVGAMGDTFTPTEERGLYRTKDGGKSWEKILYTNTTSGVADMVMDPENPNKLLVALYDHQRTPFSFVSGGVGSGLYMTLDGGDNWKRLTSENGLPQNELGRIGLAIAPSDSNRIYAKVEASKNALYRSDDGGDSWKMINNNPKFTNNRPFYFQELAVSSDDPNLLYNIYQPLSVSYDGGISFDPTPQIPADETKGIHADFHAFWMSPDDADFYIIGGDGGIGITRDKGESWYFPETIPVAQFYQINVDEGIPYNVYGGMQDNGNWYGPGYVWRRGGIRTLYWQYLVGGDGFYISPDLQDKRFGYGTSQNGSLYRYDKIGGYYSSIKPPTPKGFPRLRFHWNAAFAQDPHDPGAVYYGSQFVHRSKDKGKTWEVTSPDLTTNIAVQQKRDYGGLTLDASGAEFYNTILSIAPSPLSKDVIWAGTDDGHIQLTQDGGKTWNEVGKNNINMPKGAWVARIHASRHSVGSAWAVVNNYRKGDYTPYLFKTDDYGKSWKSIVNKDAPVFGYTLSFIQDPVEKNLVFLGTENGLWVSFNEGQVWEQIKNGFPSVSTMDLKIQERESALIIGTFGRAIWIIDDLQAMRTYAKSGIDQTLVVPKVNPVVQVKGLFINAPGNIWTGFHTTFEGDNRAFKQVDIPYFVQSSKPNQRLNIRILNAEGDEINSFKADTMAIDGLNYIRWGLEEKIAGEEGIAVLPGTYSAELKYGEAMAKTVIKVIPDPRFDFDPKIDIALYEAQKEIEQLNACLQQQLKILKNQQGVLQTLMESLSETDETVWMEEIKALSKEIDLLRYQVLGTPEPRQVGAWQSFEVTAISKLKEARRKFQSSHQMPSAQELELIDEARTLVNAFGDLFEDYLKATWKPFEAKIEERKTERKD</sequence>
<proteinExistence type="predicted"/>
<dbReference type="InterPro" id="IPR031778">
    <property type="entry name" value="Sortilin_N"/>
</dbReference>